<evidence type="ECO:0000313" key="2">
    <source>
        <dbReference type="Proteomes" id="UP000607796"/>
    </source>
</evidence>
<reference evidence="1 2" key="1">
    <citation type="journal article" date="2021" name="Int. J. Syst. Evol. Microbiol.">
        <title>Salipiger mangrovisoli sp. nov., isolated from mangrove soil and the proposal for the reclassification of Paraphaeobacter pallidus as Salipiger pallidus comb. nov.</title>
        <authorList>
            <person name="Du J."/>
            <person name="Liu Y."/>
            <person name="Pei T."/>
            <person name="Deng M.R."/>
            <person name="Zhu H."/>
        </authorList>
    </citation>
    <scope>NUCLEOTIDE SEQUENCE [LARGE SCALE GENOMIC DNA]</scope>
    <source>
        <strain evidence="1 2">6D45A</strain>
    </source>
</reference>
<gene>
    <name evidence="1" type="ORF">IQ782_03500</name>
</gene>
<dbReference type="InterPro" id="IPR036679">
    <property type="entry name" value="FlgN-like_sf"/>
</dbReference>
<proteinExistence type="predicted"/>
<evidence type="ECO:0000313" key="1">
    <source>
        <dbReference type="EMBL" id="MBE9635898.1"/>
    </source>
</evidence>
<evidence type="ECO:0008006" key="3">
    <source>
        <dbReference type="Google" id="ProtNLM"/>
    </source>
</evidence>
<dbReference type="Proteomes" id="UP000607796">
    <property type="component" value="Unassembled WGS sequence"/>
</dbReference>
<dbReference type="RefSeq" id="WP_194133239.1">
    <property type="nucleotide sequence ID" value="NZ_JADFFK010000002.1"/>
</dbReference>
<accession>A0ABR9WX81</accession>
<dbReference type="EMBL" id="JADFFK010000002">
    <property type="protein sequence ID" value="MBE9635898.1"/>
    <property type="molecule type" value="Genomic_DNA"/>
</dbReference>
<sequence length="108" mass="11869">MALLHLLALERRALLAGNFDALPELALRKHACLGPYEAHPEQLRRAPALLAALRHNQRLLEHAMQGLAAVGSRLGDWQALTQRMDTYGPNGRKTGIGQGPVGKIHRKL</sequence>
<dbReference type="SUPFAM" id="SSF140566">
    <property type="entry name" value="FlgN-like"/>
    <property type="match status" value="1"/>
</dbReference>
<comment type="caution">
    <text evidence="1">The sequence shown here is derived from an EMBL/GenBank/DDBJ whole genome shotgun (WGS) entry which is preliminary data.</text>
</comment>
<protein>
    <recommendedName>
        <fullName evidence="3">FlgN protein</fullName>
    </recommendedName>
</protein>
<keyword evidence="2" id="KW-1185">Reference proteome</keyword>
<organism evidence="1 2">
    <name type="scientific">Salipiger mangrovisoli</name>
    <dbReference type="NCBI Taxonomy" id="2865933"/>
    <lineage>
        <taxon>Bacteria</taxon>
        <taxon>Pseudomonadati</taxon>
        <taxon>Pseudomonadota</taxon>
        <taxon>Alphaproteobacteria</taxon>
        <taxon>Rhodobacterales</taxon>
        <taxon>Roseobacteraceae</taxon>
        <taxon>Salipiger</taxon>
    </lineage>
</organism>
<name>A0ABR9WX81_9RHOB</name>